<dbReference type="AlphaFoldDB" id="A0AAD1THS2"/>
<feature type="non-terminal residue" evidence="1">
    <location>
        <position position="68"/>
    </location>
</feature>
<keyword evidence="2" id="KW-1185">Reference proteome</keyword>
<evidence type="ECO:0000313" key="2">
    <source>
        <dbReference type="Proteomes" id="UP001295444"/>
    </source>
</evidence>
<name>A0AAD1THS2_PELCU</name>
<protein>
    <submittedName>
        <fullName evidence="1">Uncharacterized protein</fullName>
    </submittedName>
</protein>
<evidence type="ECO:0000313" key="1">
    <source>
        <dbReference type="EMBL" id="CAH2324787.1"/>
    </source>
</evidence>
<feature type="non-terminal residue" evidence="1">
    <location>
        <position position="1"/>
    </location>
</feature>
<dbReference type="Proteomes" id="UP001295444">
    <property type="component" value="Chromosome 12"/>
</dbReference>
<sequence>HTKLLFHTLISACNLIAKNWKSHKVPTKTELVTQIQKNWEYEHMAAQQLETGGATIEAGKIWEQYWDT</sequence>
<accession>A0AAD1THS2</accession>
<organism evidence="1 2">
    <name type="scientific">Pelobates cultripes</name>
    <name type="common">Western spadefoot toad</name>
    <dbReference type="NCBI Taxonomy" id="61616"/>
    <lineage>
        <taxon>Eukaryota</taxon>
        <taxon>Metazoa</taxon>
        <taxon>Chordata</taxon>
        <taxon>Craniata</taxon>
        <taxon>Vertebrata</taxon>
        <taxon>Euteleostomi</taxon>
        <taxon>Amphibia</taxon>
        <taxon>Batrachia</taxon>
        <taxon>Anura</taxon>
        <taxon>Pelobatoidea</taxon>
        <taxon>Pelobatidae</taxon>
        <taxon>Pelobates</taxon>
    </lineage>
</organism>
<dbReference type="EMBL" id="OW240923">
    <property type="protein sequence ID" value="CAH2324787.1"/>
    <property type="molecule type" value="Genomic_DNA"/>
</dbReference>
<gene>
    <name evidence="1" type="ORF">PECUL_23A048831</name>
</gene>
<reference evidence="1" key="1">
    <citation type="submission" date="2022-03" db="EMBL/GenBank/DDBJ databases">
        <authorList>
            <person name="Alioto T."/>
            <person name="Alioto T."/>
            <person name="Gomez Garrido J."/>
        </authorList>
    </citation>
    <scope>NUCLEOTIDE SEQUENCE</scope>
</reference>
<proteinExistence type="predicted"/>